<proteinExistence type="predicted"/>
<evidence type="ECO:0000313" key="5">
    <source>
        <dbReference type="Proteomes" id="UP000293195"/>
    </source>
</evidence>
<name>A0AB37WTJ8_9PLEO</name>
<organism evidence="2 4">
    <name type="scientific">Alternaria tenuissima</name>
    <dbReference type="NCBI Taxonomy" id="119927"/>
    <lineage>
        <taxon>Eukaryota</taxon>
        <taxon>Fungi</taxon>
        <taxon>Dikarya</taxon>
        <taxon>Ascomycota</taxon>
        <taxon>Pezizomycotina</taxon>
        <taxon>Dothideomycetes</taxon>
        <taxon>Pleosporomycetidae</taxon>
        <taxon>Pleosporales</taxon>
        <taxon>Pleosporineae</taxon>
        <taxon>Pleosporaceae</taxon>
        <taxon>Alternaria</taxon>
        <taxon>Alternaria sect. Alternaria</taxon>
        <taxon>Alternaria alternata complex</taxon>
    </lineage>
</organism>
<evidence type="ECO:0000256" key="1">
    <source>
        <dbReference type="SAM" id="SignalP"/>
    </source>
</evidence>
<feature type="chain" id="PRO_5044192341" evidence="1">
    <location>
        <begin position="18"/>
        <end position="115"/>
    </location>
</feature>
<reference evidence="2" key="2">
    <citation type="journal article" date="2019" name="bioRxiv">
        <title>Genomics, evolutionary history and diagnostics of the Alternaria alternata species group including apple and Asian pear pathotypes.</title>
        <authorList>
            <person name="Armitage A.D."/>
            <person name="Cockerton H.M."/>
            <person name="Sreenivasaprasad S."/>
            <person name="Woodhall J.W."/>
            <person name="Lane C.R."/>
            <person name="Harrison R.J."/>
            <person name="Clarkson J.P."/>
        </authorList>
    </citation>
    <scope>NUCLEOTIDE SEQUENCE</scope>
    <source>
        <strain evidence="2">FERA 1164</strain>
        <strain evidence="3">FERA 635</strain>
    </source>
</reference>
<reference evidence="2" key="1">
    <citation type="submission" date="2017-10" db="EMBL/GenBank/DDBJ databases">
        <authorList>
            <person name="Armitage A.D."/>
            <person name="Barbara D.J."/>
            <person name="Woodhall J.W."/>
            <person name="Sreenivasaprasad S."/>
            <person name="Lane C.R."/>
            <person name="Clarkson J.P."/>
            <person name="Harrison R.J."/>
        </authorList>
    </citation>
    <scope>NUCLEOTIDE SEQUENCE</scope>
    <source>
        <strain evidence="2">FERA 1164</strain>
        <strain evidence="3">FERA 635</strain>
    </source>
</reference>
<evidence type="ECO:0000313" key="2">
    <source>
        <dbReference type="EMBL" id="RYN35381.1"/>
    </source>
</evidence>
<gene>
    <name evidence="2" type="ORF">AA0115_g2090</name>
    <name evidence="3" type="ORF">AA0119_g1111</name>
</gene>
<dbReference type="Proteomes" id="UP000293195">
    <property type="component" value="Unassembled WGS sequence"/>
</dbReference>
<sequence>MKFSTFATLTSLSVVLAAVLDTRQACFEDNCYRAVWRDGGLPRMIQAGQDCQDFLTTSVIWNPMFIKHHPYGHYSNNLYHDDTVLSDIDTHRYESHSAPNFVGREQTMDSTSSAH</sequence>
<dbReference type="Proteomes" id="UP000292340">
    <property type="component" value="Unassembled WGS sequence"/>
</dbReference>
<dbReference type="EMBL" id="PDXB01000004">
    <property type="protein sequence ID" value="RYN35381.1"/>
    <property type="molecule type" value="Genomic_DNA"/>
</dbReference>
<dbReference type="EMBL" id="PDXF01000003">
    <property type="protein sequence ID" value="RYO08818.1"/>
    <property type="molecule type" value="Genomic_DNA"/>
</dbReference>
<evidence type="ECO:0000313" key="4">
    <source>
        <dbReference type="Proteomes" id="UP000292340"/>
    </source>
</evidence>
<evidence type="ECO:0000313" key="3">
    <source>
        <dbReference type="EMBL" id="RYO08818.1"/>
    </source>
</evidence>
<comment type="caution">
    <text evidence="2">The sequence shown here is derived from an EMBL/GenBank/DDBJ whole genome shotgun (WGS) entry which is preliminary data.</text>
</comment>
<accession>A0AB37WTJ8</accession>
<keyword evidence="5" id="KW-1185">Reference proteome</keyword>
<keyword evidence="1" id="KW-0732">Signal</keyword>
<protein>
    <submittedName>
        <fullName evidence="2">Uncharacterized protein</fullName>
    </submittedName>
</protein>
<feature type="signal peptide" evidence="1">
    <location>
        <begin position="1"/>
        <end position="17"/>
    </location>
</feature>
<dbReference type="AlphaFoldDB" id="A0AB37WTJ8"/>